<evidence type="ECO:0000256" key="1">
    <source>
        <dbReference type="ARBA" id="ARBA00004418"/>
    </source>
</evidence>
<dbReference type="EMBL" id="RCZP01000019">
    <property type="protein sequence ID" value="TPG53140.1"/>
    <property type="molecule type" value="Genomic_DNA"/>
</dbReference>
<comment type="caution">
    <text evidence="5">The sequence shown here is derived from an EMBL/GenBank/DDBJ whole genome shotgun (WGS) entry which is preliminary data.</text>
</comment>
<dbReference type="GO" id="GO:0030288">
    <property type="term" value="C:outer membrane-bounded periplasmic space"/>
    <property type="evidence" value="ECO:0007669"/>
    <property type="project" value="UniProtKB-ARBA"/>
</dbReference>
<protein>
    <submittedName>
        <fullName evidence="5">ABC transporter substrate-binding protein</fullName>
    </submittedName>
</protein>
<dbReference type="GO" id="GO:0043190">
    <property type="term" value="C:ATP-binding cassette (ABC) transporter complex"/>
    <property type="evidence" value="ECO:0007669"/>
    <property type="project" value="InterPro"/>
</dbReference>
<dbReference type="OrthoDB" id="7233744at2"/>
<evidence type="ECO:0000259" key="4">
    <source>
        <dbReference type="Pfam" id="PF00496"/>
    </source>
</evidence>
<dbReference type="InterPro" id="IPR030678">
    <property type="entry name" value="Peptide/Ni-bd"/>
</dbReference>
<sequence length="543" mass="59649">MQQMATDRRHFLAGGAGLALGGALGGAGPLGLSRPALAQAAGSRVLRFIPQSDVTVLDPIITTAYVTRHHGYLVWDTLYGFDEDFNPQPQMAEGHAVEEDGKRVTIRLRPGLKFHDGEPVRARDAIASIRRWAVRDALGQVLLARTDAMEAPDDRTIVLRLKQSFPLLFSALGKPSTPVCFIMPERIAQTDPNTAIREMIGSGPFRYVANERVPGAKVVYERFADYAPRADGTPSWTAGPKRVHLDRVEWNVIPDASTAANALANGEMDWWEQPTADLQPTLRRNRNVVMEIPDPTGLCALARFNHLHPPFNNPAIRRALLGAVVQGDFMTAVIGTDRSLWKDNIGFFPPGTPMASDAGLEALGTPRDYEKVKRDLAAAGYKGEKVVVIAASDFPSLNALAQVGNDMLTKCGMNVEFVSTDWGSVVQRRASREAPERGGWSMFFTFFAGLDVFNPGVSQALRGTGTNAWFGWPTMPKMEELRNAWLDAPDLDGQKKVAREVQAEAFQEVPYLPLGQYFQATAYRRGLSGVPKGFPMFWSVQKS</sequence>
<dbReference type="InterPro" id="IPR000914">
    <property type="entry name" value="SBP_5_dom"/>
</dbReference>
<comment type="subcellular location">
    <subcellularLocation>
        <location evidence="1">Periplasm</location>
    </subcellularLocation>
</comment>
<dbReference type="Gene3D" id="3.10.105.10">
    <property type="entry name" value="Dipeptide-binding Protein, Domain 3"/>
    <property type="match status" value="1"/>
</dbReference>
<organism evidence="5 6">
    <name type="scientific">Muricoccus nepalensis</name>
    <dbReference type="NCBI Taxonomy" id="1854500"/>
    <lineage>
        <taxon>Bacteria</taxon>
        <taxon>Pseudomonadati</taxon>
        <taxon>Pseudomonadota</taxon>
        <taxon>Alphaproteobacteria</taxon>
        <taxon>Acetobacterales</taxon>
        <taxon>Roseomonadaceae</taxon>
        <taxon>Muricoccus</taxon>
    </lineage>
</organism>
<proteinExistence type="inferred from homology"/>
<evidence type="ECO:0000256" key="3">
    <source>
        <dbReference type="ARBA" id="ARBA00022729"/>
    </source>
</evidence>
<dbReference type="GO" id="GO:1904680">
    <property type="term" value="F:peptide transmembrane transporter activity"/>
    <property type="evidence" value="ECO:0007669"/>
    <property type="project" value="TreeGrafter"/>
</dbReference>
<evidence type="ECO:0000313" key="6">
    <source>
        <dbReference type="Proteomes" id="UP000317078"/>
    </source>
</evidence>
<keyword evidence="6" id="KW-1185">Reference proteome</keyword>
<dbReference type="GO" id="GO:0015833">
    <property type="term" value="P:peptide transport"/>
    <property type="evidence" value="ECO:0007669"/>
    <property type="project" value="TreeGrafter"/>
</dbReference>
<dbReference type="InterPro" id="IPR039424">
    <property type="entry name" value="SBP_5"/>
</dbReference>
<dbReference type="PANTHER" id="PTHR30290:SF38">
    <property type="entry name" value="D,D-DIPEPTIDE-BINDING PERIPLASMIC PROTEIN DDPA-RELATED"/>
    <property type="match status" value="1"/>
</dbReference>
<evidence type="ECO:0000256" key="2">
    <source>
        <dbReference type="ARBA" id="ARBA00005695"/>
    </source>
</evidence>
<dbReference type="PANTHER" id="PTHR30290">
    <property type="entry name" value="PERIPLASMIC BINDING COMPONENT OF ABC TRANSPORTER"/>
    <property type="match status" value="1"/>
</dbReference>
<accession>A0A502FUS3</accession>
<dbReference type="Gene3D" id="3.40.190.10">
    <property type="entry name" value="Periplasmic binding protein-like II"/>
    <property type="match status" value="1"/>
</dbReference>
<dbReference type="SUPFAM" id="SSF53850">
    <property type="entry name" value="Periplasmic binding protein-like II"/>
    <property type="match status" value="1"/>
</dbReference>
<dbReference type="PIRSF" id="PIRSF002741">
    <property type="entry name" value="MppA"/>
    <property type="match status" value="1"/>
</dbReference>
<comment type="similarity">
    <text evidence="2">Belongs to the bacterial solute-binding protein 5 family.</text>
</comment>
<feature type="domain" description="Solute-binding protein family 5" evidence="4">
    <location>
        <begin position="87"/>
        <end position="444"/>
    </location>
</feature>
<evidence type="ECO:0000313" key="5">
    <source>
        <dbReference type="EMBL" id="TPG53140.1"/>
    </source>
</evidence>
<keyword evidence="3" id="KW-0732">Signal</keyword>
<dbReference type="PROSITE" id="PS51318">
    <property type="entry name" value="TAT"/>
    <property type="match status" value="1"/>
</dbReference>
<dbReference type="Pfam" id="PF00496">
    <property type="entry name" value="SBP_bac_5"/>
    <property type="match status" value="1"/>
</dbReference>
<gene>
    <name evidence="5" type="ORF">EAH89_17660</name>
</gene>
<dbReference type="Proteomes" id="UP000317078">
    <property type="component" value="Unassembled WGS sequence"/>
</dbReference>
<reference evidence="5 6" key="1">
    <citation type="journal article" date="2019" name="Environ. Microbiol.">
        <title>Species interactions and distinct microbial communities in high Arctic permafrost affected cryosols are associated with the CH4 and CO2 gas fluxes.</title>
        <authorList>
            <person name="Altshuler I."/>
            <person name="Hamel J."/>
            <person name="Turney S."/>
            <person name="Magnuson E."/>
            <person name="Levesque R."/>
            <person name="Greer C."/>
            <person name="Whyte L.G."/>
        </authorList>
    </citation>
    <scope>NUCLEOTIDE SEQUENCE [LARGE SCALE GENOMIC DNA]</scope>
    <source>
        <strain evidence="5 6">S9.3B</strain>
    </source>
</reference>
<dbReference type="AlphaFoldDB" id="A0A502FUS3"/>
<dbReference type="InterPro" id="IPR006311">
    <property type="entry name" value="TAT_signal"/>
</dbReference>
<name>A0A502FUS3_9PROT</name>
<dbReference type="CDD" id="cd08502">
    <property type="entry name" value="PBP2_NikA_DppA_OppA_like_16"/>
    <property type="match status" value="1"/>
</dbReference>